<name>A0AAD8K6P9_TARER</name>
<proteinExistence type="predicted"/>
<evidence type="ECO:0000313" key="2">
    <source>
        <dbReference type="Proteomes" id="UP001229421"/>
    </source>
</evidence>
<gene>
    <name evidence="1" type="ORF">QVD17_26481</name>
</gene>
<dbReference type="EMBL" id="JAUHHV010000007">
    <property type="protein sequence ID" value="KAK1417354.1"/>
    <property type="molecule type" value="Genomic_DNA"/>
</dbReference>
<reference evidence="1" key="1">
    <citation type="journal article" date="2023" name="bioRxiv">
        <title>Improved chromosome-level genome assembly for marigold (Tagetes erecta).</title>
        <authorList>
            <person name="Jiang F."/>
            <person name="Yuan L."/>
            <person name="Wang S."/>
            <person name="Wang H."/>
            <person name="Xu D."/>
            <person name="Wang A."/>
            <person name="Fan W."/>
        </authorList>
    </citation>
    <scope>NUCLEOTIDE SEQUENCE</scope>
    <source>
        <strain evidence="1">WSJ</strain>
        <tissue evidence="1">Leaf</tissue>
    </source>
</reference>
<comment type="caution">
    <text evidence="1">The sequence shown here is derived from an EMBL/GenBank/DDBJ whole genome shotgun (WGS) entry which is preliminary data.</text>
</comment>
<accession>A0AAD8K6P9</accession>
<keyword evidence="2" id="KW-1185">Reference proteome</keyword>
<sequence length="83" mass="9558">MGSFDCYSDFLLPIQEVTHHLVDILHPAEVYSLCSMLQIIVLVHNLTDYSNKIIMLETFMMMFATKAGDPTAQSFPTNVWYRL</sequence>
<organism evidence="1 2">
    <name type="scientific">Tagetes erecta</name>
    <name type="common">African marigold</name>
    <dbReference type="NCBI Taxonomy" id="13708"/>
    <lineage>
        <taxon>Eukaryota</taxon>
        <taxon>Viridiplantae</taxon>
        <taxon>Streptophyta</taxon>
        <taxon>Embryophyta</taxon>
        <taxon>Tracheophyta</taxon>
        <taxon>Spermatophyta</taxon>
        <taxon>Magnoliopsida</taxon>
        <taxon>eudicotyledons</taxon>
        <taxon>Gunneridae</taxon>
        <taxon>Pentapetalae</taxon>
        <taxon>asterids</taxon>
        <taxon>campanulids</taxon>
        <taxon>Asterales</taxon>
        <taxon>Asteraceae</taxon>
        <taxon>Asteroideae</taxon>
        <taxon>Heliantheae alliance</taxon>
        <taxon>Tageteae</taxon>
        <taxon>Tagetes</taxon>
    </lineage>
</organism>
<dbReference type="Proteomes" id="UP001229421">
    <property type="component" value="Unassembled WGS sequence"/>
</dbReference>
<dbReference type="AlphaFoldDB" id="A0AAD8K6P9"/>
<protein>
    <submittedName>
        <fullName evidence="1">Uncharacterized protein</fullName>
    </submittedName>
</protein>
<evidence type="ECO:0000313" key="1">
    <source>
        <dbReference type="EMBL" id="KAK1417354.1"/>
    </source>
</evidence>